<organism evidence="1 2">
    <name type="scientific">Congregibacter litoralis KT71</name>
    <dbReference type="NCBI Taxonomy" id="314285"/>
    <lineage>
        <taxon>Bacteria</taxon>
        <taxon>Pseudomonadati</taxon>
        <taxon>Pseudomonadota</taxon>
        <taxon>Gammaproteobacteria</taxon>
        <taxon>Cellvibrionales</taxon>
        <taxon>Halieaceae</taxon>
        <taxon>Congregibacter</taxon>
    </lineage>
</organism>
<evidence type="ECO:0000313" key="1">
    <source>
        <dbReference type="EMBL" id="EAQ96110.1"/>
    </source>
</evidence>
<protein>
    <submittedName>
        <fullName evidence="1">Uncharacterized protein</fullName>
    </submittedName>
</protein>
<proteinExistence type="predicted"/>
<dbReference type="HOGENOM" id="CLU_796342_0_0_6"/>
<accession>A4AD57</accession>
<evidence type="ECO:0000313" key="2">
    <source>
        <dbReference type="Proteomes" id="UP000019205"/>
    </source>
</evidence>
<comment type="caution">
    <text evidence="1">The sequence shown here is derived from an EMBL/GenBank/DDBJ whole genome shotgun (WGS) entry which is preliminary data.</text>
</comment>
<name>A4AD57_9GAMM</name>
<reference evidence="1 2" key="2">
    <citation type="journal article" date="2009" name="PLoS ONE">
        <title>The photosynthetic apparatus and its regulation in the aerobic gammaproteobacterium Congregibacter litoralis gen. nov., sp. nov.</title>
        <authorList>
            <person name="Spring S."/>
            <person name="Lunsdorf H."/>
            <person name="Fuchs B.M."/>
            <person name="Tindall B.J."/>
        </authorList>
    </citation>
    <scope>NUCLEOTIDE SEQUENCE [LARGE SCALE GENOMIC DNA]</scope>
    <source>
        <strain evidence="1">KT71</strain>
    </source>
</reference>
<dbReference type="OrthoDB" id="7057225at2"/>
<dbReference type="STRING" id="314285.KT71_08640"/>
<dbReference type="EMBL" id="AAOA02000003">
    <property type="protein sequence ID" value="EAQ96110.1"/>
    <property type="molecule type" value="Genomic_DNA"/>
</dbReference>
<reference evidence="1 2" key="1">
    <citation type="journal article" date="2007" name="Proc. Natl. Acad. Sci. U.S.A.">
        <title>Characterization of a marine gammaproteobacterium capable of aerobic anoxygenic photosynthesis.</title>
        <authorList>
            <person name="Fuchs B.M."/>
            <person name="Spring S."/>
            <person name="Teeling H."/>
            <person name="Quast C."/>
            <person name="Wulf J."/>
            <person name="Schattenhofer M."/>
            <person name="Yan S."/>
            <person name="Ferriera S."/>
            <person name="Johnson J."/>
            <person name="Glockner F.O."/>
            <person name="Amann R."/>
        </authorList>
    </citation>
    <scope>NUCLEOTIDE SEQUENCE [LARGE SCALE GENOMIC DNA]</scope>
    <source>
        <strain evidence="1">KT71</strain>
    </source>
</reference>
<sequence length="364" mass="41509">MNALVFEGGTTHAQGSALHKLVEFETSLHDTPLDSPVQVKLSADAKKMGIFVNDMELTTTVGRPIIHQIGSRAWGNDKSFEEINALWVKGLRCRKDLEAELSEVFNRFDLIARHYEGLGGRHELYGIVTANFIELNQFDFRERFTEQTRQKYGINLQSRGIECDRYGNVIEYFDMDQHGFQTNYHYGLVYARNSGYQSYKVDWKRLVTICSNGMTAWKGSRFRWKHTHEVDLSEFIECTLNEGLGHQAWLEERIEAARSRTLPEEGFVELLSRLSLAKASKTRIGRRLKTEANDVGTNEWALSQALTWLGSHEKAISPRDRTLLTELGTRVAEDSLEKVLTIDTRVNRDGMYGMVLPPGLRSAA</sequence>
<dbReference type="Proteomes" id="UP000019205">
    <property type="component" value="Chromosome"/>
</dbReference>
<dbReference type="eggNOG" id="ENOG5032QWR">
    <property type="taxonomic scope" value="Bacteria"/>
</dbReference>
<keyword evidence="2" id="KW-1185">Reference proteome</keyword>
<dbReference type="AlphaFoldDB" id="A4AD57"/>
<dbReference type="RefSeq" id="WP_008294157.1">
    <property type="nucleotide sequence ID" value="NZ_CM002299.1"/>
</dbReference>
<gene>
    <name evidence="1" type="ORF">KT71_08640</name>
</gene>